<protein>
    <submittedName>
        <fullName evidence="1">Uncharacterized protein</fullName>
    </submittedName>
</protein>
<accession>A0ABQ9WTQ6</accession>
<proteinExistence type="predicted"/>
<reference evidence="1 2" key="1">
    <citation type="journal article" date="2022" name="bioRxiv">
        <title>Genomics of Preaxostyla Flagellates Illuminates Evolutionary Transitions and the Path Towards Mitochondrial Loss.</title>
        <authorList>
            <person name="Novak L.V.F."/>
            <person name="Treitli S.C."/>
            <person name="Pyrih J."/>
            <person name="Halakuc P."/>
            <person name="Pipaliya S.V."/>
            <person name="Vacek V."/>
            <person name="Brzon O."/>
            <person name="Soukal P."/>
            <person name="Eme L."/>
            <person name="Dacks J.B."/>
            <person name="Karnkowska A."/>
            <person name="Elias M."/>
            <person name="Hampl V."/>
        </authorList>
    </citation>
    <scope>NUCLEOTIDE SEQUENCE [LARGE SCALE GENOMIC DNA]</scope>
    <source>
        <strain evidence="1">NAU3</strain>
        <tissue evidence="1">Gut</tissue>
    </source>
</reference>
<evidence type="ECO:0000313" key="1">
    <source>
        <dbReference type="EMBL" id="KAK2942884.1"/>
    </source>
</evidence>
<organism evidence="1 2">
    <name type="scientific">Blattamonas nauphoetae</name>
    <dbReference type="NCBI Taxonomy" id="2049346"/>
    <lineage>
        <taxon>Eukaryota</taxon>
        <taxon>Metamonada</taxon>
        <taxon>Preaxostyla</taxon>
        <taxon>Oxymonadida</taxon>
        <taxon>Blattamonas</taxon>
    </lineage>
</organism>
<comment type="caution">
    <text evidence="1">The sequence shown here is derived from an EMBL/GenBank/DDBJ whole genome shotgun (WGS) entry which is preliminary data.</text>
</comment>
<name>A0ABQ9WTQ6_9EUKA</name>
<sequence>MEDITCPLLFVVHRKSLSSFLEQRKIWPQLEEAIEILLLFIHHQPSLSPTNIPFLPTLSVDLANFCTTSIDASPASALPLSSITTCPITLLDEYPSLSTNQSNPKLVPSFLLPNALSPSTPVPQTLQWATSLSPSTPKQTMWTRIQAMTLLRHLILFSPPHTVKQLQDRAFRCGSMDWLHFGACSPPVAITQPRSQEKEDTSWMSMSIAAEANAVGSSAALHIRDCYRDLFFLLLSPASIEHYLVSLLPQSLYNSALVPAPLHPALTHRTRFFTPLDTKDKQSGPLQLQPSSIAHILLTSAQYRFVNRHPCAMPPSFPLLHPINLADKKLRQRERQSSVHALWVLRDLALKLRLLAKDGNSRDGGN</sequence>
<keyword evidence="2" id="KW-1185">Reference proteome</keyword>
<gene>
    <name evidence="1" type="ORF">BLNAU_22213</name>
</gene>
<dbReference type="Proteomes" id="UP001281761">
    <property type="component" value="Unassembled WGS sequence"/>
</dbReference>
<dbReference type="EMBL" id="JARBJD010000377">
    <property type="protein sequence ID" value="KAK2942884.1"/>
    <property type="molecule type" value="Genomic_DNA"/>
</dbReference>
<evidence type="ECO:0000313" key="2">
    <source>
        <dbReference type="Proteomes" id="UP001281761"/>
    </source>
</evidence>